<comment type="caution">
    <text evidence="3">The sequence shown here is derived from an EMBL/GenBank/DDBJ whole genome shotgun (WGS) entry which is preliminary data.</text>
</comment>
<organism evidence="3 4">
    <name type="scientific">Macrostomum lignano</name>
    <dbReference type="NCBI Taxonomy" id="282301"/>
    <lineage>
        <taxon>Eukaryota</taxon>
        <taxon>Metazoa</taxon>
        <taxon>Spiralia</taxon>
        <taxon>Lophotrochozoa</taxon>
        <taxon>Platyhelminthes</taxon>
        <taxon>Rhabditophora</taxon>
        <taxon>Macrostomorpha</taxon>
        <taxon>Macrostomida</taxon>
        <taxon>Macrostomidae</taxon>
        <taxon>Macrostomum</taxon>
    </lineage>
</organism>
<keyword evidence="4" id="KW-1185">Reference proteome</keyword>
<dbReference type="InterPro" id="IPR000494">
    <property type="entry name" value="Rcpt_L-dom"/>
</dbReference>
<name>A0A267DZI4_9PLAT</name>
<dbReference type="STRING" id="282301.A0A267DZI4"/>
<dbReference type="InterPro" id="IPR036941">
    <property type="entry name" value="Rcpt_L-dom_sf"/>
</dbReference>
<gene>
    <name evidence="3" type="ORF">BOX15_Mlig016186g5</name>
</gene>
<evidence type="ECO:0000313" key="3">
    <source>
        <dbReference type="EMBL" id="PAA54708.1"/>
    </source>
</evidence>
<dbReference type="Proteomes" id="UP000215902">
    <property type="component" value="Unassembled WGS sequence"/>
</dbReference>
<proteinExistence type="predicted"/>
<evidence type="ECO:0000259" key="2">
    <source>
        <dbReference type="Pfam" id="PF01030"/>
    </source>
</evidence>
<feature type="domain" description="Receptor L-domain" evidence="2">
    <location>
        <begin position="67"/>
        <end position="180"/>
    </location>
</feature>
<feature type="signal peptide" evidence="1">
    <location>
        <begin position="1"/>
        <end position="26"/>
    </location>
</feature>
<reference evidence="3 4" key="1">
    <citation type="submission" date="2017-06" db="EMBL/GenBank/DDBJ databases">
        <title>A platform for efficient transgenesis in Macrostomum lignano, a flatworm model organism for stem cell research.</title>
        <authorList>
            <person name="Berezikov E."/>
        </authorList>
    </citation>
    <scope>NUCLEOTIDE SEQUENCE [LARGE SCALE GENOMIC DNA]</scope>
    <source>
        <strain evidence="3">DV1</strain>
        <tissue evidence="3">Whole organism</tissue>
    </source>
</reference>
<dbReference type="Pfam" id="PF01030">
    <property type="entry name" value="Recep_L_domain"/>
    <property type="match status" value="1"/>
</dbReference>
<accession>A0A267DZI4</accession>
<evidence type="ECO:0000313" key="4">
    <source>
        <dbReference type="Proteomes" id="UP000215902"/>
    </source>
</evidence>
<dbReference type="AlphaFoldDB" id="A0A267DZI4"/>
<dbReference type="OrthoDB" id="6219513at2759"/>
<sequence>MSSHSTRKFVQLCLVAFLFLLPDFERKMTVDAVIPDQPTACVGTRRSEFTMSNSVKLVEVLRNSLADCQFVIGDVHIIKINEQEFIDQGKPFNLSFLDSIREVTGCIQIIDSCFNTPISFKSLEVIRGKCDGEAITMHFMSTCKMQIPPVDFRNLRYIGKGGVLVGGLKNCYLEKRINYDELFSDAANQKFESKLECLEEKESACHESCPVWPDSKNYCWGPGSDQCQARSKCRSIQDCVSNRCYISNGVENCCSENCLGGCYGTSSRQCFGCTRFNKN</sequence>
<dbReference type="EMBL" id="NIVC01002868">
    <property type="protein sequence ID" value="PAA54708.1"/>
    <property type="molecule type" value="Genomic_DNA"/>
</dbReference>
<feature type="chain" id="PRO_5012944277" description="Receptor L-domain domain-containing protein" evidence="1">
    <location>
        <begin position="27"/>
        <end position="279"/>
    </location>
</feature>
<feature type="non-terminal residue" evidence="3">
    <location>
        <position position="279"/>
    </location>
</feature>
<dbReference type="Gene3D" id="3.80.20.20">
    <property type="entry name" value="Receptor L-domain"/>
    <property type="match status" value="1"/>
</dbReference>
<evidence type="ECO:0000256" key="1">
    <source>
        <dbReference type="SAM" id="SignalP"/>
    </source>
</evidence>
<dbReference type="SUPFAM" id="SSF52058">
    <property type="entry name" value="L domain-like"/>
    <property type="match status" value="1"/>
</dbReference>
<keyword evidence="1" id="KW-0732">Signal</keyword>
<protein>
    <recommendedName>
        <fullName evidence="2">Receptor L-domain domain-containing protein</fullName>
    </recommendedName>
</protein>